<sequence>MFYIEENTKELRPSATPVQFIVLLKDCIGILHNGKVRIIFGFLHPRGAGGQIWACCKGQSQDLCYSLGVCQLESLYTPYKSQNISLKCAQTPNEDKDIEDKDIFYEILEQAFLPMI</sequence>
<evidence type="ECO:0000313" key="1">
    <source>
        <dbReference type="EnsemblMetazoa" id="MESCA003526-PA"/>
    </source>
</evidence>
<dbReference type="AlphaFoldDB" id="T1GJ82"/>
<name>T1GJ82_MEGSC</name>
<accession>T1GJ82</accession>
<dbReference type="EMBL" id="CAQQ02032967">
    <property type="status" value="NOT_ANNOTATED_CDS"/>
    <property type="molecule type" value="Genomic_DNA"/>
</dbReference>
<keyword evidence="2" id="KW-1185">Reference proteome</keyword>
<reference evidence="1" key="2">
    <citation type="submission" date="2015-06" db="UniProtKB">
        <authorList>
            <consortium name="EnsemblMetazoa"/>
        </authorList>
    </citation>
    <scope>IDENTIFICATION</scope>
</reference>
<dbReference type="Proteomes" id="UP000015102">
    <property type="component" value="Unassembled WGS sequence"/>
</dbReference>
<dbReference type="HOGENOM" id="CLU_2099668_0_0_1"/>
<evidence type="ECO:0000313" key="2">
    <source>
        <dbReference type="Proteomes" id="UP000015102"/>
    </source>
</evidence>
<organism evidence="1 2">
    <name type="scientific">Megaselia scalaris</name>
    <name type="common">Humpbacked fly</name>
    <name type="synonym">Phora scalaris</name>
    <dbReference type="NCBI Taxonomy" id="36166"/>
    <lineage>
        <taxon>Eukaryota</taxon>
        <taxon>Metazoa</taxon>
        <taxon>Ecdysozoa</taxon>
        <taxon>Arthropoda</taxon>
        <taxon>Hexapoda</taxon>
        <taxon>Insecta</taxon>
        <taxon>Pterygota</taxon>
        <taxon>Neoptera</taxon>
        <taxon>Endopterygota</taxon>
        <taxon>Diptera</taxon>
        <taxon>Brachycera</taxon>
        <taxon>Muscomorpha</taxon>
        <taxon>Platypezoidea</taxon>
        <taxon>Phoridae</taxon>
        <taxon>Megaseliini</taxon>
        <taxon>Megaselia</taxon>
    </lineage>
</organism>
<proteinExistence type="predicted"/>
<reference evidence="2" key="1">
    <citation type="submission" date="2013-02" db="EMBL/GenBank/DDBJ databases">
        <authorList>
            <person name="Hughes D."/>
        </authorList>
    </citation>
    <scope>NUCLEOTIDE SEQUENCE</scope>
    <source>
        <strain>Durham</strain>
        <strain evidence="2">NC isolate 2 -- Noor lab</strain>
    </source>
</reference>
<protein>
    <submittedName>
        <fullName evidence="1">Uncharacterized protein</fullName>
    </submittedName>
</protein>
<dbReference type="EnsemblMetazoa" id="MESCA003526-RA">
    <property type="protein sequence ID" value="MESCA003526-PA"/>
    <property type="gene ID" value="MESCA003526"/>
</dbReference>